<feature type="domain" description="Terminase large subunit gp17-like C-terminal" evidence="2">
    <location>
        <begin position="317"/>
        <end position="457"/>
    </location>
</feature>
<evidence type="ECO:0000313" key="3">
    <source>
        <dbReference type="EMBL" id="MEW9921836.1"/>
    </source>
</evidence>
<dbReference type="InterPro" id="IPR006517">
    <property type="entry name" value="Phage_terminase_lsu-like_C"/>
</dbReference>
<dbReference type="Pfam" id="PF17289">
    <property type="entry name" value="Terminase_6C"/>
    <property type="match status" value="1"/>
</dbReference>
<dbReference type="RefSeq" id="WP_367879536.1">
    <property type="nucleotide sequence ID" value="NZ_JBFNXX010000022.1"/>
</dbReference>
<evidence type="ECO:0000313" key="4">
    <source>
        <dbReference type="Proteomes" id="UP001556098"/>
    </source>
</evidence>
<organism evidence="3 4">
    <name type="scientific">Sulfitobacter sediminis</name>
    <dbReference type="NCBI Taxonomy" id="3234186"/>
    <lineage>
        <taxon>Bacteria</taxon>
        <taxon>Pseudomonadati</taxon>
        <taxon>Pseudomonadota</taxon>
        <taxon>Alphaproteobacteria</taxon>
        <taxon>Rhodobacterales</taxon>
        <taxon>Roseobacteraceae</taxon>
        <taxon>Sulfitobacter</taxon>
    </lineage>
</organism>
<proteinExistence type="predicted"/>
<dbReference type="NCBIfam" id="TIGR01630">
    <property type="entry name" value="psiM2_ORF9"/>
    <property type="match status" value="1"/>
</dbReference>
<name>A0ABV3RSD7_9RHOB</name>
<evidence type="ECO:0000256" key="1">
    <source>
        <dbReference type="ARBA" id="ARBA00022612"/>
    </source>
</evidence>
<sequence length="472" mass="53376">MAQLFRPTDREVFGPLLRQDLSSFIQRAALTVNPGMSYLHNWHIDAIAWHLEEVARGGIRRLIITMPPRSLKSVSASIAFPAWLLGKDPRRRIVCVSYAEGLADKFALDCQKVMEAPWYCATFPVTRIAKGRGGRSDFETTRGGGRFSTSVGGTLTGRGGDIIIIDDPHKPDEAQSDAKRAAVIEWYRSTLLSRLDDPVTGPIILIQQRVHEADLAGTLLEMGDWLHLDLPAIAEEPVEISLGWRGTVRRVPGHLLHEARLPRDLLDQRRSELGSYVFAAQYQQRPAPMGGGLVKWDWFKTYSALPDRRSGDRIIQSWDTASKAEEANDWSVCTTWLVRDQMAWLVDVCRARLEFPELRRRIVSESHRFDAKLVLIEEAGSGLQLLQEFARTREVNAKGLRPRDDKATRLMAVSHLIEGGNLSIPEDAPWMAEFRREMMLFPNGKHDDQVDSVSQFLRWLAEPKAVPSIRFL</sequence>
<comment type="caution">
    <text evidence="3">The sequence shown here is derived from an EMBL/GenBank/DDBJ whole genome shotgun (WGS) entry which is preliminary data.</text>
</comment>
<gene>
    <name evidence="3" type="primary">terL</name>
    <name evidence="3" type="ORF">AB2B41_19690</name>
</gene>
<dbReference type="EMBL" id="JBFNXX010000022">
    <property type="protein sequence ID" value="MEW9921836.1"/>
    <property type="molecule type" value="Genomic_DNA"/>
</dbReference>
<dbReference type="InterPro" id="IPR035421">
    <property type="entry name" value="Terminase_6C"/>
</dbReference>
<dbReference type="Gene3D" id="3.30.420.240">
    <property type="match status" value="1"/>
</dbReference>
<dbReference type="Proteomes" id="UP001556098">
    <property type="component" value="Unassembled WGS sequence"/>
</dbReference>
<evidence type="ECO:0000259" key="2">
    <source>
        <dbReference type="Pfam" id="PF17289"/>
    </source>
</evidence>
<accession>A0ABV3RSD7</accession>
<protein>
    <submittedName>
        <fullName evidence="3">Phage terminase large subunit</fullName>
    </submittedName>
</protein>
<reference evidence="3 4" key="1">
    <citation type="submission" date="2024-07" db="EMBL/GenBank/DDBJ databases">
        <title>Marimonas sp.nov., isolated from tidal-flat sediment.</title>
        <authorList>
            <person name="Jayan J.N."/>
            <person name="Lee S.S."/>
        </authorList>
    </citation>
    <scope>NUCLEOTIDE SEQUENCE [LARGE SCALE GENOMIC DNA]</scope>
    <source>
        <strain evidence="3 4">MJW-29</strain>
    </source>
</reference>
<keyword evidence="1" id="KW-1188">Viral release from host cell</keyword>
<keyword evidence="4" id="KW-1185">Reference proteome</keyword>